<protein>
    <submittedName>
        <fullName evidence="2">ABC transporter permease</fullName>
    </submittedName>
</protein>
<keyword evidence="1" id="KW-1133">Transmembrane helix</keyword>
<feature type="transmembrane region" description="Helical" evidence="1">
    <location>
        <begin position="258"/>
        <end position="278"/>
    </location>
</feature>
<dbReference type="Proteomes" id="UP000823850">
    <property type="component" value="Unassembled WGS sequence"/>
</dbReference>
<name>A0A9D2U6S4_9FIRM</name>
<keyword evidence="1" id="KW-0812">Transmembrane</keyword>
<dbReference type="EMBL" id="DWUX01000216">
    <property type="protein sequence ID" value="HJD40803.1"/>
    <property type="molecule type" value="Genomic_DNA"/>
</dbReference>
<reference evidence="2" key="1">
    <citation type="journal article" date="2021" name="PeerJ">
        <title>Extensive microbial diversity within the chicken gut microbiome revealed by metagenomics and culture.</title>
        <authorList>
            <person name="Gilroy R."/>
            <person name="Ravi A."/>
            <person name="Getino M."/>
            <person name="Pursley I."/>
            <person name="Horton D.L."/>
            <person name="Alikhan N.F."/>
            <person name="Baker D."/>
            <person name="Gharbi K."/>
            <person name="Hall N."/>
            <person name="Watson M."/>
            <person name="Adriaenssens E.M."/>
            <person name="Foster-Nyarko E."/>
            <person name="Jarju S."/>
            <person name="Secka A."/>
            <person name="Antonio M."/>
            <person name="Oren A."/>
            <person name="Chaudhuri R.R."/>
            <person name="La Ragione R."/>
            <person name="Hildebrand F."/>
            <person name="Pallen M.J."/>
        </authorList>
    </citation>
    <scope>NUCLEOTIDE SEQUENCE</scope>
    <source>
        <strain evidence="2">ChiW19-6364</strain>
    </source>
</reference>
<organism evidence="2 3">
    <name type="scientific">Candidatus Blautia stercoripullorum</name>
    <dbReference type="NCBI Taxonomy" id="2838502"/>
    <lineage>
        <taxon>Bacteria</taxon>
        <taxon>Bacillati</taxon>
        <taxon>Bacillota</taxon>
        <taxon>Clostridia</taxon>
        <taxon>Lachnospirales</taxon>
        <taxon>Lachnospiraceae</taxon>
        <taxon>Blautia</taxon>
    </lineage>
</organism>
<evidence type="ECO:0000313" key="3">
    <source>
        <dbReference type="Proteomes" id="UP000823850"/>
    </source>
</evidence>
<feature type="transmembrane region" description="Helical" evidence="1">
    <location>
        <begin position="290"/>
        <end position="310"/>
    </location>
</feature>
<proteinExistence type="predicted"/>
<accession>A0A9D2U6S4</accession>
<evidence type="ECO:0000313" key="2">
    <source>
        <dbReference type="EMBL" id="HJD40803.1"/>
    </source>
</evidence>
<comment type="caution">
    <text evidence="2">The sequence shown here is derived from an EMBL/GenBank/DDBJ whole genome shotgun (WGS) entry which is preliminary data.</text>
</comment>
<gene>
    <name evidence="2" type="ORF">H9913_12340</name>
</gene>
<keyword evidence="1" id="KW-0472">Membrane</keyword>
<sequence>MRELFFELFKKECVQTGKSLIYWIYVLCLLLFFLTQMGNPGFDSQIKPVKGEESTYGTVISKDKKVIMERTLGLLGQYLYEDEWSTYPVGFVKYVYPSTEEKERMWNILSDCTGLSREELQEKIKEGTDQEEGYMTFPVWEFSLEPSDTLTYTAFQEKMERVCRILGPGSDFEKDTYEQGYSVPATYEEAMEAYHDFLYKDRITGGYARLFGDYMGIALGILPVFLAVTREMRDRRARMEELIYTRTAPSGKILMSRWLAMVFMMILPVFLTSFYTLFQCASYGRNLDVSVDYLAFLPVVFGWLLPEILMVSSLGMFFAELTGSPLAILIQGVWWFADVFAGSGANLAGGNFGLHLILRYNTTGERELFTEHLFQMGVNRVFYTVLALVFLIFASLIYNEKRKGRWDFRGKIRSYRKSKSEV</sequence>
<feature type="transmembrane region" description="Helical" evidence="1">
    <location>
        <begin position="20"/>
        <end position="38"/>
    </location>
</feature>
<feature type="transmembrane region" description="Helical" evidence="1">
    <location>
        <begin position="210"/>
        <end position="229"/>
    </location>
</feature>
<feature type="transmembrane region" description="Helical" evidence="1">
    <location>
        <begin position="381"/>
        <end position="399"/>
    </location>
</feature>
<evidence type="ECO:0000256" key="1">
    <source>
        <dbReference type="SAM" id="Phobius"/>
    </source>
</evidence>
<reference evidence="2" key="2">
    <citation type="submission" date="2021-04" db="EMBL/GenBank/DDBJ databases">
        <authorList>
            <person name="Gilroy R."/>
        </authorList>
    </citation>
    <scope>NUCLEOTIDE SEQUENCE</scope>
    <source>
        <strain evidence="2">ChiW19-6364</strain>
    </source>
</reference>
<dbReference type="AlphaFoldDB" id="A0A9D2U6S4"/>